<comment type="subcellular location">
    <subcellularLocation>
        <location evidence="10">Cytoplasm</location>
    </subcellularLocation>
</comment>
<evidence type="ECO:0000256" key="8">
    <source>
        <dbReference type="ARBA" id="ARBA00023160"/>
    </source>
</evidence>
<reference evidence="12 13" key="1">
    <citation type="submission" date="2018-02" db="EMBL/GenBank/DDBJ databases">
        <authorList>
            <person name="Machado R.A."/>
        </authorList>
    </citation>
    <scope>NUCLEOTIDE SEQUENCE [LARGE SCALE GENOMIC DNA]</scope>
    <source>
        <strain evidence="12 13">DSM 19724</strain>
    </source>
</reference>
<accession>A0A7X5QG87</accession>
<comment type="caution">
    <text evidence="12">The sequence shown here is derived from an EMBL/GenBank/DDBJ whole genome shotgun (WGS) entry which is preliminary data.</text>
</comment>
<evidence type="ECO:0000256" key="6">
    <source>
        <dbReference type="ARBA" id="ARBA00022840"/>
    </source>
</evidence>
<evidence type="ECO:0000259" key="11">
    <source>
        <dbReference type="PROSITE" id="PS50989"/>
    </source>
</evidence>
<evidence type="ECO:0000256" key="3">
    <source>
        <dbReference type="ARBA" id="ARBA00022679"/>
    </source>
</evidence>
<evidence type="ECO:0000256" key="4">
    <source>
        <dbReference type="ARBA" id="ARBA00022741"/>
    </source>
</evidence>
<dbReference type="GO" id="GO:0016743">
    <property type="term" value="F:carboxyl- or carbamoyltransferase activity"/>
    <property type="evidence" value="ECO:0007669"/>
    <property type="project" value="UniProtKB-UniRule"/>
</dbReference>
<dbReference type="InterPro" id="IPR001095">
    <property type="entry name" value="Acetyl_CoA_COase_a_su"/>
</dbReference>
<dbReference type="PROSITE" id="PS50989">
    <property type="entry name" value="COA_CT_CTER"/>
    <property type="match status" value="1"/>
</dbReference>
<proteinExistence type="inferred from homology"/>
<keyword evidence="13" id="KW-1185">Reference proteome</keyword>
<comment type="similarity">
    <text evidence="10">Belongs to the AccA family.</text>
</comment>
<dbReference type="NCBIfam" id="NF041504">
    <property type="entry name" value="AccA_sub"/>
    <property type="match status" value="1"/>
</dbReference>
<feature type="domain" description="CoA carboxyltransferase C-terminal" evidence="11">
    <location>
        <begin position="35"/>
        <end position="296"/>
    </location>
</feature>
<keyword evidence="10" id="KW-0963">Cytoplasm</keyword>
<dbReference type="Pfam" id="PF03255">
    <property type="entry name" value="ACCA"/>
    <property type="match status" value="1"/>
</dbReference>
<dbReference type="EMBL" id="PUJW01000020">
    <property type="protein sequence ID" value="NHB93854.1"/>
    <property type="molecule type" value="Genomic_DNA"/>
</dbReference>
<protein>
    <recommendedName>
        <fullName evidence="10">Acetyl-coenzyme A carboxylase carboxyl transferase subunit alpha</fullName>
        <shortName evidence="10">ACCase subunit alpha</shortName>
        <shortName evidence="10">Acetyl-CoA carboxylase carboxyltransferase subunit alpha</shortName>
        <ecNumber evidence="10">2.1.3.15</ecNumber>
    </recommendedName>
</protein>
<dbReference type="GO" id="GO:0009317">
    <property type="term" value="C:acetyl-CoA carboxylase complex"/>
    <property type="evidence" value="ECO:0007669"/>
    <property type="project" value="InterPro"/>
</dbReference>
<dbReference type="NCBIfam" id="NF004344">
    <property type="entry name" value="PRK05724.1"/>
    <property type="match status" value="1"/>
</dbReference>
<keyword evidence="8 10" id="KW-0275">Fatty acid biosynthesis</keyword>
<dbReference type="PRINTS" id="PR01069">
    <property type="entry name" value="ACCCTRFRASEA"/>
</dbReference>
<gene>
    <name evidence="10" type="primary">accA</name>
    <name evidence="12" type="ORF">C5469_17600</name>
</gene>
<comment type="pathway">
    <text evidence="1 10">Lipid metabolism; malonyl-CoA biosynthesis; malonyl-CoA from acetyl-CoA: step 1/1.</text>
</comment>
<evidence type="ECO:0000256" key="10">
    <source>
        <dbReference type="HAMAP-Rule" id="MF_00823"/>
    </source>
</evidence>
<sequence length="319" mass="35701">MSKTYLAFEKPIFELYEKIDALIAYRQKCHPVQIEIEEEISLLEKKCQSLTQSIFSSLSAWEIVQLARHPMRPYTLDYIDLIFTEFQELAGDRMFADDKAIVGGLTRLDNRPVMLIGQQKGRSTKEKVMRNFGMPSPEGYRKALRLIKMAERFHLPIIIFIDSAGAYPGIGAEERGQSEAIARNIMEMSRMKTPIICVITGEGCSGGALAIGVGDRINMLEYSTYAAISPEGCASILWKDVQKAQFAAETMGMTATRLKSLGIIDSIIPEPLGGAHRNYQQTAENLKQQLIKDLSELSLLDTGKLVEARYQKIMAIGYC</sequence>
<dbReference type="AlphaFoldDB" id="A0A7X5QG87"/>
<dbReference type="EC" id="2.1.3.15" evidence="10"/>
<keyword evidence="6 10" id="KW-0067">ATP-binding</keyword>
<dbReference type="InterPro" id="IPR011763">
    <property type="entry name" value="COA_CT_C"/>
</dbReference>
<dbReference type="GO" id="GO:0006633">
    <property type="term" value="P:fatty acid biosynthetic process"/>
    <property type="evidence" value="ECO:0007669"/>
    <property type="project" value="UniProtKB-KW"/>
</dbReference>
<keyword evidence="5 10" id="KW-0276">Fatty acid metabolism</keyword>
<evidence type="ECO:0000313" key="12">
    <source>
        <dbReference type="EMBL" id="NHB93854.1"/>
    </source>
</evidence>
<dbReference type="GO" id="GO:0003989">
    <property type="term" value="F:acetyl-CoA carboxylase activity"/>
    <property type="evidence" value="ECO:0007669"/>
    <property type="project" value="InterPro"/>
</dbReference>
<dbReference type="SUPFAM" id="SSF52096">
    <property type="entry name" value="ClpP/crotonase"/>
    <property type="match status" value="1"/>
</dbReference>
<comment type="function">
    <text evidence="10">Component of the acetyl coenzyme A carboxylase (ACC) complex. First, biotin carboxylase catalyzes the carboxylation of biotin on its carrier protein (BCCP) and then the CO(2) group is transferred by the carboxyltransferase to acetyl-CoA to form malonyl-CoA.</text>
</comment>
<name>A0A7X5QG87_9GAMM</name>
<keyword evidence="7 10" id="KW-0443">Lipid metabolism</keyword>
<evidence type="ECO:0000256" key="2">
    <source>
        <dbReference type="ARBA" id="ARBA00022516"/>
    </source>
</evidence>
<keyword evidence="3 10" id="KW-0808">Transferase</keyword>
<dbReference type="HAMAP" id="MF_00823">
    <property type="entry name" value="AcetylCoA_CT_alpha"/>
    <property type="match status" value="1"/>
</dbReference>
<dbReference type="Proteomes" id="UP000591844">
    <property type="component" value="Unassembled WGS sequence"/>
</dbReference>
<evidence type="ECO:0000256" key="9">
    <source>
        <dbReference type="ARBA" id="ARBA00049152"/>
    </source>
</evidence>
<evidence type="ECO:0000313" key="13">
    <source>
        <dbReference type="Proteomes" id="UP000591844"/>
    </source>
</evidence>
<keyword evidence="2 10" id="KW-0444">Lipid biosynthesis</keyword>
<evidence type="ECO:0000256" key="5">
    <source>
        <dbReference type="ARBA" id="ARBA00022832"/>
    </source>
</evidence>
<dbReference type="RefSeq" id="WP_166309425.1">
    <property type="nucleotide sequence ID" value="NZ_CAWPIB010000020.1"/>
</dbReference>
<dbReference type="PANTHER" id="PTHR42853">
    <property type="entry name" value="ACETYL-COENZYME A CARBOXYLASE CARBOXYL TRANSFERASE SUBUNIT ALPHA"/>
    <property type="match status" value="1"/>
</dbReference>
<keyword evidence="12" id="KW-0436">Ligase</keyword>
<dbReference type="InterPro" id="IPR029045">
    <property type="entry name" value="ClpP/crotonase-like_dom_sf"/>
</dbReference>
<evidence type="ECO:0000256" key="1">
    <source>
        <dbReference type="ARBA" id="ARBA00004956"/>
    </source>
</evidence>
<dbReference type="NCBIfam" id="TIGR00513">
    <property type="entry name" value="accA"/>
    <property type="match status" value="1"/>
</dbReference>
<comment type="subunit">
    <text evidence="10">Acetyl-CoA carboxylase is a heterohexamer composed of biotin carboxyl carrier protein (AccB), biotin carboxylase (AccC) and two subunits each of ACCase subunit alpha (AccA) and ACCase subunit beta (AccD).</text>
</comment>
<dbReference type="Gene3D" id="3.90.226.10">
    <property type="entry name" value="2-enoyl-CoA Hydratase, Chain A, domain 1"/>
    <property type="match status" value="1"/>
</dbReference>
<dbReference type="PANTHER" id="PTHR42853:SF3">
    <property type="entry name" value="ACETYL-COENZYME A CARBOXYLASE CARBOXYL TRANSFERASE SUBUNIT ALPHA, CHLOROPLASTIC"/>
    <property type="match status" value="1"/>
</dbReference>
<evidence type="ECO:0000256" key="7">
    <source>
        <dbReference type="ARBA" id="ARBA00023098"/>
    </source>
</evidence>
<dbReference type="GO" id="GO:2001295">
    <property type="term" value="P:malonyl-CoA biosynthetic process"/>
    <property type="evidence" value="ECO:0007669"/>
    <property type="project" value="UniProtKB-UniRule"/>
</dbReference>
<comment type="catalytic activity">
    <reaction evidence="9 10">
        <text>N(6)-carboxybiotinyl-L-lysyl-[protein] + acetyl-CoA = N(6)-biotinyl-L-lysyl-[protein] + malonyl-CoA</text>
        <dbReference type="Rhea" id="RHEA:54728"/>
        <dbReference type="Rhea" id="RHEA-COMP:10505"/>
        <dbReference type="Rhea" id="RHEA-COMP:10506"/>
        <dbReference type="ChEBI" id="CHEBI:57288"/>
        <dbReference type="ChEBI" id="CHEBI:57384"/>
        <dbReference type="ChEBI" id="CHEBI:83144"/>
        <dbReference type="ChEBI" id="CHEBI:83145"/>
        <dbReference type="EC" id="2.1.3.15"/>
    </reaction>
</comment>
<dbReference type="UniPathway" id="UPA00655">
    <property type="reaction ID" value="UER00711"/>
</dbReference>
<keyword evidence="4 10" id="KW-0547">Nucleotide-binding</keyword>
<organism evidence="12 13">
    <name type="scientific">Photorhabdus cinerea</name>
    <dbReference type="NCBI Taxonomy" id="471575"/>
    <lineage>
        <taxon>Bacteria</taxon>
        <taxon>Pseudomonadati</taxon>
        <taxon>Pseudomonadota</taxon>
        <taxon>Gammaproteobacteria</taxon>
        <taxon>Enterobacterales</taxon>
        <taxon>Morganellaceae</taxon>
        <taxon>Photorhabdus</taxon>
    </lineage>
</organism>
<dbReference type="GO" id="GO:0005524">
    <property type="term" value="F:ATP binding"/>
    <property type="evidence" value="ECO:0007669"/>
    <property type="project" value="UniProtKB-KW"/>
</dbReference>